<dbReference type="AlphaFoldDB" id="A0A8J3IYL2"/>
<reference evidence="1" key="1">
    <citation type="submission" date="2021-01" db="EMBL/GenBank/DDBJ databases">
        <title>Whole genome shotgun sequence of Actinocatenispora rupis NBRC 107355.</title>
        <authorList>
            <person name="Komaki H."/>
            <person name="Tamura T."/>
        </authorList>
    </citation>
    <scope>NUCLEOTIDE SEQUENCE</scope>
    <source>
        <strain evidence="1">NBRC 107355</strain>
    </source>
</reference>
<accession>A0A8J3IYL2</accession>
<organism evidence="1 2">
    <name type="scientific">Actinocatenispora rupis</name>
    <dbReference type="NCBI Taxonomy" id="519421"/>
    <lineage>
        <taxon>Bacteria</taxon>
        <taxon>Bacillati</taxon>
        <taxon>Actinomycetota</taxon>
        <taxon>Actinomycetes</taxon>
        <taxon>Micromonosporales</taxon>
        <taxon>Micromonosporaceae</taxon>
        <taxon>Actinocatenispora</taxon>
    </lineage>
</organism>
<gene>
    <name evidence="1" type="ORF">Aru02nite_33200</name>
</gene>
<dbReference type="RefSeq" id="WP_203658412.1">
    <property type="nucleotide sequence ID" value="NZ_BAAAZM010000013.1"/>
</dbReference>
<keyword evidence="2" id="KW-1185">Reference proteome</keyword>
<proteinExistence type="predicted"/>
<dbReference type="EMBL" id="BOMB01000019">
    <property type="protein sequence ID" value="GID12431.1"/>
    <property type="molecule type" value="Genomic_DNA"/>
</dbReference>
<evidence type="ECO:0000313" key="1">
    <source>
        <dbReference type="EMBL" id="GID12431.1"/>
    </source>
</evidence>
<dbReference type="Proteomes" id="UP000612808">
    <property type="component" value="Unassembled WGS sequence"/>
</dbReference>
<name>A0A8J3IYL2_9ACTN</name>
<protein>
    <submittedName>
        <fullName evidence="1">Uncharacterized protein</fullName>
    </submittedName>
</protein>
<evidence type="ECO:0000313" key="2">
    <source>
        <dbReference type="Proteomes" id="UP000612808"/>
    </source>
</evidence>
<comment type="caution">
    <text evidence="1">The sequence shown here is derived from an EMBL/GenBank/DDBJ whole genome shotgun (WGS) entry which is preliminary data.</text>
</comment>
<sequence length="59" mass="6147">MTESASVAVCPRCHRPVVVRDRGEYTVERAALIVANGLCVCPPAKAPTPPGDGTDPLDS</sequence>